<dbReference type="EMBL" id="GBRH01172659">
    <property type="protein sequence ID" value="JAE25237.1"/>
    <property type="molecule type" value="Transcribed_RNA"/>
</dbReference>
<dbReference type="AlphaFoldDB" id="A0A0A9GL77"/>
<reference evidence="1" key="2">
    <citation type="journal article" date="2015" name="Data Brief">
        <title>Shoot transcriptome of the giant reed, Arundo donax.</title>
        <authorList>
            <person name="Barrero R.A."/>
            <person name="Guerrero F.D."/>
            <person name="Moolhuijzen P."/>
            <person name="Goolsby J.A."/>
            <person name="Tidwell J."/>
            <person name="Bellgard S.E."/>
            <person name="Bellgard M.I."/>
        </authorList>
    </citation>
    <scope>NUCLEOTIDE SEQUENCE</scope>
    <source>
        <tissue evidence="1">Shoot tissue taken approximately 20 cm above the soil surface</tissue>
    </source>
</reference>
<evidence type="ECO:0000313" key="1">
    <source>
        <dbReference type="EMBL" id="JAE25237.1"/>
    </source>
</evidence>
<proteinExistence type="predicted"/>
<name>A0A0A9GL77_ARUDO</name>
<sequence>MQSSIEILSKWKIEPSPHSTSNERKLL</sequence>
<reference evidence="1" key="1">
    <citation type="submission" date="2014-09" db="EMBL/GenBank/DDBJ databases">
        <authorList>
            <person name="Magalhaes I.L.F."/>
            <person name="Oliveira U."/>
            <person name="Santos F.R."/>
            <person name="Vidigal T.H.D.A."/>
            <person name="Brescovit A.D."/>
            <person name="Santos A.J."/>
        </authorList>
    </citation>
    <scope>NUCLEOTIDE SEQUENCE</scope>
    <source>
        <tissue evidence="1">Shoot tissue taken approximately 20 cm above the soil surface</tissue>
    </source>
</reference>
<organism evidence="1">
    <name type="scientific">Arundo donax</name>
    <name type="common">Giant reed</name>
    <name type="synonym">Donax arundinaceus</name>
    <dbReference type="NCBI Taxonomy" id="35708"/>
    <lineage>
        <taxon>Eukaryota</taxon>
        <taxon>Viridiplantae</taxon>
        <taxon>Streptophyta</taxon>
        <taxon>Embryophyta</taxon>
        <taxon>Tracheophyta</taxon>
        <taxon>Spermatophyta</taxon>
        <taxon>Magnoliopsida</taxon>
        <taxon>Liliopsida</taxon>
        <taxon>Poales</taxon>
        <taxon>Poaceae</taxon>
        <taxon>PACMAD clade</taxon>
        <taxon>Arundinoideae</taxon>
        <taxon>Arundineae</taxon>
        <taxon>Arundo</taxon>
    </lineage>
</organism>
<protein>
    <submittedName>
        <fullName evidence="1">Uncharacterized protein</fullName>
    </submittedName>
</protein>
<accession>A0A0A9GL77</accession>